<dbReference type="InterPro" id="IPR006429">
    <property type="entry name" value="Phage_lambda_portal"/>
</dbReference>
<evidence type="ECO:0000313" key="2">
    <source>
        <dbReference type="Proteomes" id="UP001595681"/>
    </source>
</evidence>
<dbReference type="Pfam" id="PF05136">
    <property type="entry name" value="Phage_portal_2"/>
    <property type="match status" value="1"/>
</dbReference>
<accession>A0ABV7NIF0</accession>
<name>A0ABV7NIF0_9SPHN</name>
<protein>
    <submittedName>
        <fullName evidence="1">Phage portal protein</fullName>
    </submittedName>
</protein>
<comment type="caution">
    <text evidence="1">The sequence shown here is derived from an EMBL/GenBank/DDBJ whole genome shotgun (WGS) entry which is preliminary data.</text>
</comment>
<organism evidence="1 2">
    <name type="scientific">Sphingobium rhizovicinum</name>
    <dbReference type="NCBI Taxonomy" id="432308"/>
    <lineage>
        <taxon>Bacteria</taxon>
        <taxon>Pseudomonadati</taxon>
        <taxon>Pseudomonadota</taxon>
        <taxon>Alphaproteobacteria</taxon>
        <taxon>Sphingomonadales</taxon>
        <taxon>Sphingomonadaceae</taxon>
        <taxon>Sphingobium</taxon>
    </lineage>
</organism>
<dbReference type="RefSeq" id="WP_380797025.1">
    <property type="nucleotide sequence ID" value="NZ_JBHRVU010000004.1"/>
</dbReference>
<reference evidence="2" key="1">
    <citation type="journal article" date="2019" name="Int. J. Syst. Evol. Microbiol.">
        <title>The Global Catalogue of Microorganisms (GCM) 10K type strain sequencing project: providing services to taxonomists for standard genome sequencing and annotation.</title>
        <authorList>
            <consortium name="The Broad Institute Genomics Platform"/>
            <consortium name="The Broad Institute Genome Sequencing Center for Infectious Disease"/>
            <person name="Wu L."/>
            <person name="Ma J."/>
        </authorList>
    </citation>
    <scope>NUCLEOTIDE SEQUENCE [LARGE SCALE GENOMIC DNA]</scope>
    <source>
        <strain evidence="2">CCM 7491</strain>
    </source>
</reference>
<gene>
    <name evidence="1" type="ORF">ACFOKF_16525</name>
</gene>
<proteinExistence type="predicted"/>
<evidence type="ECO:0000313" key="1">
    <source>
        <dbReference type="EMBL" id="MFC3442780.1"/>
    </source>
</evidence>
<keyword evidence="2" id="KW-1185">Reference proteome</keyword>
<sequence length="508" mass="56579">MNWIDRAVGFVDPISGMRRQQARRVLERASADRRAIPTSKRKFGAGNRFADSDFGINTGNPNDARPKRYVSRQAILKLVAENPFARKAMSALLNSFVGWGIKGVPKGSKALKTAWAEWIKVCDFRGRLDLYGLQELWARLMFRDGRVFIVKRFRKGGGINALRLQTFDRGMLAISKIGERIEGGIEYDEDWNPLRYHFYRTRPGGRWWTGETVAFDAADVIDLFHAEDAAQTDGVSIYESVIKRLGDVEEGIEAEVVKANISACMVGFRYRPPLKDGDDDETIGLPVDQSAGERAPVEEFVPGMIEQLEDGEQITFSNPPRSGGITDLARIALLASAAGVGTTYEQMTGDLSNVNFSSYKAGRLEFNRTIGRVQFLTFIPVCLDRVWAWFHGWGVEVGRWPDKTAPITWTPPPIESIDRLGDVEADILEMEAGLESRENLLSGRGYDQDELLAQIKSGRDKADGMSFKGDMVAQDEGAAIPAADDSRSLNALVRVLTRMMERSRARAA</sequence>
<dbReference type="Proteomes" id="UP001595681">
    <property type="component" value="Unassembled WGS sequence"/>
</dbReference>
<dbReference type="EMBL" id="JBHRVU010000004">
    <property type="protein sequence ID" value="MFC3442780.1"/>
    <property type="molecule type" value="Genomic_DNA"/>
</dbReference>